<gene>
    <name evidence="3" type="ORF">HNQ70_003526</name>
</gene>
<comment type="caution">
    <text evidence="3">The sequence shown here is derived from an EMBL/GenBank/DDBJ whole genome shotgun (WGS) entry which is preliminary data.</text>
</comment>
<dbReference type="InterPro" id="IPR006860">
    <property type="entry name" value="FecR"/>
</dbReference>
<proteinExistence type="predicted"/>
<name>A0A7W8HK19_9BURK</name>
<dbReference type="PANTHER" id="PTHR38731">
    <property type="entry name" value="LIPL45-RELATED LIPOPROTEIN-RELATED"/>
    <property type="match status" value="1"/>
</dbReference>
<keyword evidence="1" id="KW-0732">Signal</keyword>
<organism evidence="3 4">
    <name type="scientific">Quisquiliibacterium transsilvanicum</name>
    <dbReference type="NCBI Taxonomy" id="1549638"/>
    <lineage>
        <taxon>Bacteria</taxon>
        <taxon>Pseudomonadati</taxon>
        <taxon>Pseudomonadota</taxon>
        <taxon>Betaproteobacteria</taxon>
        <taxon>Burkholderiales</taxon>
        <taxon>Burkholderiaceae</taxon>
        <taxon>Quisquiliibacterium</taxon>
    </lineage>
</organism>
<feature type="chain" id="PRO_5030562328" description="FecR protein domain-containing protein" evidence="1">
    <location>
        <begin position="22"/>
        <end position="441"/>
    </location>
</feature>
<dbReference type="Pfam" id="PF04773">
    <property type="entry name" value="FecR"/>
    <property type="match status" value="1"/>
</dbReference>
<accession>A0A7W8HK19</accession>
<protein>
    <recommendedName>
        <fullName evidence="2">FecR protein domain-containing protein</fullName>
    </recommendedName>
</protein>
<dbReference type="Proteomes" id="UP000532440">
    <property type="component" value="Unassembled WGS sequence"/>
</dbReference>
<keyword evidence="4" id="KW-1185">Reference proteome</keyword>
<dbReference type="PANTHER" id="PTHR38731:SF1">
    <property type="entry name" value="FECR PROTEIN DOMAIN-CONTAINING PROTEIN"/>
    <property type="match status" value="1"/>
</dbReference>
<evidence type="ECO:0000259" key="2">
    <source>
        <dbReference type="Pfam" id="PF04773"/>
    </source>
</evidence>
<evidence type="ECO:0000256" key="1">
    <source>
        <dbReference type="SAM" id="SignalP"/>
    </source>
</evidence>
<evidence type="ECO:0000313" key="4">
    <source>
        <dbReference type="Proteomes" id="UP000532440"/>
    </source>
</evidence>
<sequence length="441" mass="46075">MLRACLKAAFLLLMLAASALRAEPASVARVALAVGEATRVNAAGRAEPLRLGVQLSDGDRIITGKDAIAILVFSDQGRVSLRADTELIIHRYKIDPAGADTRLELELVRGAMRQISGDAARLQPERYRLNTPVAAIGVRGTDFLAKFAGGAMETLVHEGMIVVSPSGASCAAAGCGQPVTLSASDAGHYLRVLSSGEVERRAIDAEDVERLFGIRLVGGARGAPGVVFVAGGGSDAFRSLNGRDGWMGNGSDLASDQFPDLSSLPQSPPPAPGTALPTQLVWGRFSNVDQLPMQLPVAFALASQGRHVTVGELGRYVLWRDDPSGRLDPGLSGQVQFNLAAAEAVFSGAAGISEAQVRAASLAVDFDRSAFGAGVTVSHASTGDVAFSVNGRINNEGMFWAGNGAERVAGALSRDGREAGYLFTKEHAQGTFRGVTLWNAR</sequence>
<evidence type="ECO:0000313" key="3">
    <source>
        <dbReference type="EMBL" id="MBB5273496.1"/>
    </source>
</evidence>
<reference evidence="3 4" key="1">
    <citation type="submission" date="2020-08" db="EMBL/GenBank/DDBJ databases">
        <title>Genomic Encyclopedia of Type Strains, Phase IV (KMG-IV): sequencing the most valuable type-strain genomes for metagenomic binning, comparative biology and taxonomic classification.</title>
        <authorList>
            <person name="Goeker M."/>
        </authorList>
    </citation>
    <scope>NUCLEOTIDE SEQUENCE [LARGE SCALE GENOMIC DNA]</scope>
    <source>
        <strain evidence="3 4">DSM 29781</strain>
    </source>
</reference>
<dbReference type="EMBL" id="JACHGB010000007">
    <property type="protein sequence ID" value="MBB5273496.1"/>
    <property type="molecule type" value="Genomic_DNA"/>
</dbReference>
<feature type="domain" description="FecR protein" evidence="2">
    <location>
        <begin position="59"/>
        <end position="161"/>
    </location>
</feature>
<dbReference type="RefSeq" id="WP_183970184.1">
    <property type="nucleotide sequence ID" value="NZ_BAABEW010000020.1"/>
</dbReference>
<feature type="signal peptide" evidence="1">
    <location>
        <begin position="1"/>
        <end position="21"/>
    </location>
</feature>
<dbReference type="AlphaFoldDB" id="A0A7W8HK19"/>